<dbReference type="Pfam" id="PF00563">
    <property type="entry name" value="EAL"/>
    <property type="match status" value="1"/>
</dbReference>
<feature type="domain" description="EAL" evidence="1">
    <location>
        <begin position="292"/>
        <end position="548"/>
    </location>
</feature>
<dbReference type="AlphaFoldDB" id="W0AJM8"/>
<dbReference type="EMBL" id="CP006644">
    <property type="protein sequence ID" value="AHE57351.1"/>
    <property type="molecule type" value="Genomic_DNA"/>
</dbReference>
<evidence type="ECO:0008006" key="5">
    <source>
        <dbReference type="Google" id="ProtNLM"/>
    </source>
</evidence>
<reference evidence="3 4" key="1">
    <citation type="submission" date="2013-07" db="EMBL/GenBank/DDBJ databases">
        <title>Completed genome of Sphingomonas sanxanigenens NX02.</title>
        <authorList>
            <person name="Ma T."/>
            <person name="Huang H."/>
            <person name="Wu M."/>
            <person name="Li X."/>
            <person name="Li G."/>
        </authorList>
    </citation>
    <scope>NUCLEOTIDE SEQUENCE [LARGE SCALE GENOMIC DNA]</scope>
    <source>
        <strain evidence="3 4">NX02</strain>
    </source>
</reference>
<dbReference type="CDD" id="cd01948">
    <property type="entry name" value="EAL"/>
    <property type="match status" value="1"/>
</dbReference>
<dbReference type="InterPro" id="IPR035919">
    <property type="entry name" value="EAL_sf"/>
</dbReference>
<dbReference type="PATRIC" id="fig|1123269.5.peg.5671"/>
<dbReference type="eggNOG" id="COG5001">
    <property type="taxonomic scope" value="Bacteria"/>
</dbReference>
<dbReference type="InterPro" id="IPR000160">
    <property type="entry name" value="GGDEF_dom"/>
</dbReference>
<dbReference type="GO" id="GO:0071111">
    <property type="term" value="F:cyclic-guanylate-specific phosphodiesterase activity"/>
    <property type="evidence" value="ECO:0007669"/>
    <property type="project" value="InterPro"/>
</dbReference>
<dbReference type="RefSeq" id="WP_025295442.1">
    <property type="nucleotide sequence ID" value="NZ_CP006644.1"/>
</dbReference>
<dbReference type="STRING" id="1123269.NX02_28910"/>
<dbReference type="PANTHER" id="PTHR33121:SF70">
    <property type="entry name" value="SIGNALING PROTEIN YKOW"/>
    <property type="match status" value="1"/>
</dbReference>
<proteinExistence type="predicted"/>
<dbReference type="PANTHER" id="PTHR33121">
    <property type="entry name" value="CYCLIC DI-GMP PHOSPHODIESTERASE PDEF"/>
    <property type="match status" value="1"/>
</dbReference>
<dbReference type="Pfam" id="PF00990">
    <property type="entry name" value="GGDEF"/>
    <property type="match status" value="1"/>
</dbReference>
<dbReference type="SMART" id="SM00052">
    <property type="entry name" value="EAL"/>
    <property type="match status" value="1"/>
</dbReference>
<organism evidence="3 4">
    <name type="scientific">Sphingomonas sanxanigenens DSM 19645 = NX02</name>
    <dbReference type="NCBI Taxonomy" id="1123269"/>
    <lineage>
        <taxon>Bacteria</taxon>
        <taxon>Pseudomonadati</taxon>
        <taxon>Pseudomonadota</taxon>
        <taxon>Alphaproteobacteria</taxon>
        <taxon>Sphingomonadales</taxon>
        <taxon>Sphingomonadaceae</taxon>
        <taxon>Sphingomonas</taxon>
    </lineage>
</organism>
<dbReference type="InterPro" id="IPR050706">
    <property type="entry name" value="Cyclic-di-GMP_PDE-like"/>
</dbReference>
<dbReference type="Gene3D" id="3.20.20.450">
    <property type="entry name" value="EAL domain"/>
    <property type="match status" value="1"/>
</dbReference>
<dbReference type="SUPFAM" id="SSF55073">
    <property type="entry name" value="Nucleotide cyclase"/>
    <property type="match status" value="1"/>
</dbReference>
<keyword evidence="4" id="KW-1185">Reference proteome</keyword>
<dbReference type="HOGENOM" id="CLU_000445_70_50_5"/>
<dbReference type="SUPFAM" id="SSF141868">
    <property type="entry name" value="EAL domain-like"/>
    <property type="match status" value="1"/>
</dbReference>
<sequence length="549" mass="60032">MPSAPEGIEAWLEALPIPAAVVELTDGRIAEATSNALFRNVTGRGRGSLFDPARLGDRALAFLASSDPISQFGWLDDQGVDRRHYRVRFARLADGRAAGVPCALVSLVDRTVEAETAIHRRGDMMRDPLTGLLNRAGFAEAVSLLQREDRAGELAVLVVDLSRFSRINVCMGADVGDALIVTVGRRLRGALRVYDQLGRIGGDEFAILLHLIDGPGDALHVARRIEEILAEPVGLSDFEIRVDCAIGVAISTESDGEDEDIVRHAQFALRRAKESGRIEIYRNRAFTEARRRFSIETELRRAIENDKLSLAFQPIVSLGEDRLVGFEALARWRTEAGEEIAPGDFIPVAEESGLIIPLGRWALDAAGRMLARWEAETGQVLPLSLSVNLSAIQLIRDDVPRQLEDVLHRHGLGGHRFTLELTESAIINDPDRAARVMGALKDLDARLAMDDFGTGYSNLAMLQSLPVDILKIDRSFVTTMLADRDKVAIVRAVLSLAHALGMETTAEGVETIELSQTLAALGCTYGQGFHYAPPLDAATALAFWSRWQP</sequence>
<evidence type="ECO:0000313" key="3">
    <source>
        <dbReference type="EMBL" id="AHE57351.1"/>
    </source>
</evidence>
<accession>W0AJM8</accession>
<dbReference type="InterPro" id="IPR029787">
    <property type="entry name" value="Nucleotide_cyclase"/>
</dbReference>
<dbReference type="KEGG" id="ssan:NX02_28910"/>
<dbReference type="InterPro" id="IPR001633">
    <property type="entry name" value="EAL_dom"/>
</dbReference>
<protein>
    <recommendedName>
        <fullName evidence="5">Diguanylate cyclase</fullName>
    </recommendedName>
</protein>
<evidence type="ECO:0000259" key="2">
    <source>
        <dbReference type="PROSITE" id="PS50887"/>
    </source>
</evidence>
<feature type="domain" description="GGDEF" evidence="2">
    <location>
        <begin position="152"/>
        <end position="285"/>
    </location>
</feature>
<dbReference type="CDD" id="cd01949">
    <property type="entry name" value="GGDEF"/>
    <property type="match status" value="1"/>
</dbReference>
<gene>
    <name evidence="3" type="ORF">NX02_28910</name>
</gene>
<dbReference type="NCBIfam" id="TIGR00254">
    <property type="entry name" value="GGDEF"/>
    <property type="match status" value="1"/>
</dbReference>
<dbReference type="PROSITE" id="PS50883">
    <property type="entry name" value="EAL"/>
    <property type="match status" value="1"/>
</dbReference>
<evidence type="ECO:0000313" key="4">
    <source>
        <dbReference type="Proteomes" id="UP000018851"/>
    </source>
</evidence>
<dbReference type="Proteomes" id="UP000018851">
    <property type="component" value="Chromosome"/>
</dbReference>
<dbReference type="OrthoDB" id="9814202at2"/>
<dbReference type="InterPro" id="IPR043128">
    <property type="entry name" value="Rev_trsase/Diguanyl_cyclase"/>
</dbReference>
<dbReference type="SMART" id="SM00267">
    <property type="entry name" value="GGDEF"/>
    <property type="match status" value="1"/>
</dbReference>
<dbReference type="PROSITE" id="PS50887">
    <property type="entry name" value="GGDEF"/>
    <property type="match status" value="1"/>
</dbReference>
<dbReference type="Gene3D" id="3.30.70.270">
    <property type="match status" value="1"/>
</dbReference>
<name>W0AJM8_9SPHN</name>
<evidence type="ECO:0000259" key="1">
    <source>
        <dbReference type="PROSITE" id="PS50883"/>
    </source>
</evidence>